<evidence type="ECO:0000313" key="2">
    <source>
        <dbReference type="Proteomes" id="UP001583177"/>
    </source>
</evidence>
<evidence type="ECO:0000313" key="1">
    <source>
        <dbReference type="EMBL" id="KAL1865908.1"/>
    </source>
</evidence>
<reference evidence="1 2" key="1">
    <citation type="journal article" date="2024" name="IMA Fungus">
        <title>IMA Genome - F19 : A genome assembly and annotation guide to empower mycologists, including annotated draft genome sequences of Ceratocystis pirilliformis, Diaporthe australafricana, Fusarium ophioides, Paecilomyces lecythidis, and Sporothrix stenoceras.</title>
        <authorList>
            <person name="Aylward J."/>
            <person name="Wilson A.M."/>
            <person name="Visagie C.M."/>
            <person name="Spraker J."/>
            <person name="Barnes I."/>
            <person name="Buitendag C."/>
            <person name="Ceriani C."/>
            <person name="Del Mar Angel L."/>
            <person name="du Plessis D."/>
            <person name="Fuchs T."/>
            <person name="Gasser K."/>
            <person name="Kramer D."/>
            <person name="Li W."/>
            <person name="Munsamy K."/>
            <person name="Piso A."/>
            <person name="Price J.L."/>
            <person name="Sonnekus B."/>
            <person name="Thomas C."/>
            <person name="van der Nest A."/>
            <person name="van Dijk A."/>
            <person name="van Heerden A."/>
            <person name="van Vuuren N."/>
            <person name="Yilmaz N."/>
            <person name="Duong T.A."/>
            <person name="van der Merwe N.A."/>
            <person name="Wingfield M.J."/>
            <person name="Wingfield B.D."/>
        </authorList>
    </citation>
    <scope>NUCLEOTIDE SEQUENCE [LARGE SCALE GENOMIC DNA]</scope>
    <source>
        <strain evidence="1 2">CMW 18300</strain>
    </source>
</reference>
<proteinExistence type="predicted"/>
<protein>
    <submittedName>
        <fullName evidence="1">Uncharacterized protein</fullName>
    </submittedName>
</protein>
<name>A0ABR3WQG9_9PEZI</name>
<keyword evidence="2" id="KW-1185">Reference proteome</keyword>
<gene>
    <name evidence="1" type="ORF">Daus18300_007020</name>
</gene>
<dbReference type="EMBL" id="JAWRVE010000059">
    <property type="protein sequence ID" value="KAL1865908.1"/>
    <property type="molecule type" value="Genomic_DNA"/>
</dbReference>
<comment type="caution">
    <text evidence="1">The sequence shown here is derived from an EMBL/GenBank/DDBJ whole genome shotgun (WGS) entry which is preliminary data.</text>
</comment>
<sequence length="184" mass="20953">MSSTFFEVVLHELESITKTLSLNVESLLAILRAPETGKILPDECAKAIAMATDISLRIDDMKVKINADLKLGPVILEIRKDLKDQRHGLVSWLRSREHTDAVEDARLTGDRDRILQVELEGRAARRRCLMLTSEHLVLNLHLLHCTRRLSLYMQRYQGIANELATLAEDLVAKLPKRKRKRGVP</sequence>
<organism evidence="1 2">
    <name type="scientific">Diaporthe australafricana</name>
    <dbReference type="NCBI Taxonomy" id="127596"/>
    <lineage>
        <taxon>Eukaryota</taxon>
        <taxon>Fungi</taxon>
        <taxon>Dikarya</taxon>
        <taxon>Ascomycota</taxon>
        <taxon>Pezizomycotina</taxon>
        <taxon>Sordariomycetes</taxon>
        <taxon>Sordariomycetidae</taxon>
        <taxon>Diaporthales</taxon>
        <taxon>Diaporthaceae</taxon>
        <taxon>Diaporthe</taxon>
    </lineage>
</organism>
<accession>A0ABR3WQG9</accession>
<dbReference type="Proteomes" id="UP001583177">
    <property type="component" value="Unassembled WGS sequence"/>
</dbReference>